<organism evidence="1 2">
    <name type="scientific">Flavobacterium oncorhynchi</name>
    <dbReference type="NCBI Taxonomy" id="728056"/>
    <lineage>
        <taxon>Bacteria</taxon>
        <taxon>Pseudomonadati</taxon>
        <taxon>Bacteroidota</taxon>
        <taxon>Flavobacteriia</taxon>
        <taxon>Flavobacteriales</taxon>
        <taxon>Flavobacteriaceae</taxon>
        <taxon>Flavobacterium</taxon>
    </lineage>
</organism>
<evidence type="ECO:0000313" key="1">
    <source>
        <dbReference type="EMBL" id="OXA99794.1"/>
    </source>
</evidence>
<sequence>MKKISLKNIKETLTRAEMRAINGGSSGDEGPICKSSRCELYVRDLGKKLDGTCKTFEVPIGPGSVQWTCKCEAGGYHSDDYGTACIWTPF</sequence>
<accession>A0A226I045</accession>
<reference evidence="1 2" key="1">
    <citation type="submission" date="2016-11" db="EMBL/GenBank/DDBJ databases">
        <title>Whole genomes of Flavobacteriaceae.</title>
        <authorList>
            <person name="Stine C."/>
            <person name="Li C."/>
            <person name="Tadesse D."/>
        </authorList>
    </citation>
    <scope>NUCLEOTIDE SEQUENCE [LARGE SCALE GENOMIC DNA]</scope>
    <source>
        <strain evidence="1 2">CCUG 59446</strain>
    </source>
</reference>
<evidence type="ECO:0000313" key="2">
    <source>
        <dbReference type="Proteomes" id="UP000198336"/>
    </source>
</evidence>
<dbReference type="RefSeq" id="WP_089054097.1">
    <property type="nucleotide sequence ID" value="NZ_MUHA01000012.1"/>
</dbReference>
<dbReference type="AlphaFoldDB" id="A0A226I045"/>
<name>A0A226I045_9FLAO</name>
<protein>
    <submittedName>
        <fullName evidence="1">Uncharacterized protein</fullName>
    </submittedName>
</protein>
<gene>
    <name evidence="1" type="ORF">B0A75_09725</name>
</gene>
<comment type="caution">
    <text evidence="1">The sequence shown here is derived from an EMBL/GenBank/DDBJ whole genome shotgun (WGS) entry which is preliminary data.</text>
</comment>
<proteinExistence type="predicted"/>
<dbReference type="EMBL" id="MUHA01000012">
    <property type="protein sequence ID" value="OXA99794.1"/>
    <property type="molecule type" value="Genomic_DNA"/>
</dbReference>
<dbReference type="Proteomes" id="UP000198336">
    <property type="component" value="Unassembled WGS sequence"/>
</dbReference>
<keyword evidence="2" id="KW-1185">Reference proteome</keyword>